<dbReference type="InterPro" id="IPR035965">
    <property type="entry name" value="PAS-like_dom_sf"/>
</dbReference>
<dbReference type="InterPro" id="IPR003661">
    <property type="entry name" value="HisK_dim/P_dom"/>
</dbReference>
<protein>
    <recommendedName>
        <fullName evidence="2">histidine kinase</fullName>
        <ecNumber evidence="2">2.7.13.3</ecNumber>
    </recommendedName>
</protein>
<dbReference type="PRINTS" id="PR00344">
    <property type="entry name" value="BCTRLSENSOR"/>
</dbReference>
<dbReference type="Pfam" id="PF00989">
    <property type="entry name" value="PAS"/>
    <property type="match status" value="1"/>
</dbReference>
<dbReference type="AlphaFoldDB" id="A0A285NDR8"/>
<comment type="catalytic activity">
    <reaction evidence="1">
        <text>ATP + protein L-histidine = ADP + protein N-phospho-L-histidine.</text>
        <dbReference type="EC" id="2.7.13.3"/>
    </reaction>
</comment>
<organism evidence="10 11">
    <name type="scientific">Cohaesibacter gelatinilyticus</name>
    <dbReference type="NCBI Taxonomy" id="372072"/>
    <lineage>
        <taxon>Bacteria</taxon>
        <taxon>Pseudomonadati</taxon>
        <taxon>Pseudomonadota</taxon>
        <taxon>Alphaproteobacteria</taxon>
        <taxon>Hyphomicrobiales</taxon>
        <taxon>Cohaesibacteraceae</taxon>
    </lineage>
</organism>
<dbReference type="InterPro" id="IPR036097">
    <property type="entry name" value="HisK_dim/P_sf"/>
</dbReference>
<dbReference type="Proteomes" id="UP000219439">
    <property type="component" value="Unassembled WGS sequence"/>
</dbReference>
<dbReference type="GO" id="GO:0009927">
    <property type="term" value="F:histidine phosphotransfer kinase activity"/>
    <property type="evidence" value="ECO:0007669"/>
    <property type="project" value="TreeGrafter"/>
</dbReference>
<dbReference type="InterPro" id="IPR013767">
    <property type="entry name" value="PAS_fold"/>
</dbReference>
<evidence type="ECO:0000256" key="1">
    <source>
        <dbReference type="ARBA" id="ARBA00000085"/>
    </source>
</evidence>
<dbReference type="PANTHER" id="PTHR43047:SF72">
    <property type="entry name" value="OSMOSENSING HISTIDINE PROTEIN KINASE SLN1"/>
    <property type="match status" value="1"/>
</dbReference>
<dbReference type="InterPro" id="IPR004358">
    <property type="entry name" value="Sig_transdc_His_kin-like_C"/>
</dbReference>
<feature type="transmembrane region" description="Helical" evidence="6">
    <location>
        <begin position="35"/>
        <end position="57"/>
    </location>
</feature>
<keyword evidence="6" id="KW-0812">Transmembrane</keyword>
<dbReference type="GO" id="GO:0005886">
    <property type="term" value="C:plasma membrane"/>
    <property type="evidence" value="ECO:0007669"/>
    <property type="project" value="TreeGrafter"/>
</dbReference>
<feature type="transmembrane region" description="Helical" evidence="6">
    <location>
        <begin position="172"/>
        <end position="192"/>
    </location>
</feature>
<dbReference type="NCBIfam" id="TIGR00229">
    <property type="entry name" value="sensory_box"/>
    <property type="match status" value="1"/>
</dbReference>
<dbReference type="InterPro" id="IPR000700">
    <property type="entry name" value="PAS-assoc_C"/>
</dbReference>
<keyword evidence="11" id="KW-1185">Reference proteome</keyword>
<evidence type="ECO:0000313" key="11">
    <source>
        <dbReference type="Proteomes" id="UP000219439"/>
    </source>
</evidence>
<name>A0A285NDR8_9HYPH</name>
<dbReference type="SUPFAM" id="SSF55785">
    <property type="entry name" value="PYP-like sensor domain (PAS domain)"/>
    <property type="match status" value="1"/>
</dbReference>
<evidence type="ECO:0000256" key="2">
    <source>
        <dbReference type="ARBA" id="ARBA00012438"/>
    </source>
</evidence>
<dbReference type="EMBL" id="OBEL01000001">
    <property type="protein sequence ID" value="SNZ07097.1"/>
    <property type="molecule type" value="Genomic_DNA"/>
</dbReference>
<dbReference type="Gene3D" id="1.10.287.130">
    <property type="match status" value="1"/>
</dbReference>
<accession>A0A285NDR8</accession>
<dbReference type="SUPFAM" id="SSF47384">
    <property type="entry name" value="Homodimeric domain of signal transducing histidine kinase"/>
    <property type="match status" value="1"/>
</dbReference>
<dbReference type="PROSITE" id="PS50112">
    <property type="entry name" value="PAS"/>
    <property type="match status" value="1"/>
</dbReference>
<feature type="transmembrane region" description="Helical" evidence="6">
    <location>
        <begin position="140"/>
        <end position="160"/>
    </location>
</feature>
<dbReference type="InterPro" id="IPR005467">
    <property type="entry name" value="His_kinase_dom"/>
</dbReference>
<dbReference type="CDD" id="cd16922">
    <property type="entry name" value="HATPase_EvgS-ArcB-TorS-like"/>
    <property type="match status" value="1"/>
</dbReference>
<feature type="transmembrane region" description="Helical" evidence="6">
    <location>
        <begin position="91"/>
        <end position="109"/>
    </location>
</feature>
<dbReference type="Gene3D" id="3.30.565.10">
    <property type="entry name" value="Histidine kinase-like ATPase, C-terminal domain"/>
    <property type="match status" value="1"/>
</dbReference>
<keyword evidence="6" id="KW-0472">Membrane</keyword>
<reference evidence="10 11" key="1">
    <citation type="submission" date="2017-09" db="EMBL/GenBank/DDBJ databases">
        <authorList>
            <person name="Ehlers B."/>
            <person name="Leendertz F.H."/>
        </authorList>
    </citation>
    <scope>NUCLEOTIDE SEQUENCE [LARGE SCALE GENOMIC DNA]</scope>
    <source>
        <strain evidence="10 11">DSM 18289</strain>
    </source>
</reference>
<keyword evidence="3" id="KW-0597">Phosphoprotein</keyword>
<dbReference type="Pfam" id="PF00512">
    <property type="entry name" value="HisKA"/>
    <property type="match status" value="1"/>
</dbReference>
<feature type="domain" description="PAC" evidence="9">
    <location>
        <begin position="283"/>
        <end position="347"/>
    </location>
</feature>
<dbReference type="Pfam" id="PF02518">
    <property type="entry name" value="HATPase_c"/>
    <property type="match status" value="1"/>
</dbReference>
<dbReference type="Gene3D" id="3.30.450.20">
    <property type="entry name" value="PAS domain"/>
    <property type="match status" value="1"/>
</dbReference>
<dbReference type="InterPro" id="IPR000014">
    <property type="entry name" value="PAS"/>
</dbReference>
<keyword evidence="4" id="KW-0808">Transferase</keyword>
<evidence type="ECO:0000256" key="3">
    <source>
        <dbReference type="ARBA" id="ARBA00022553"/>
    </source>
</evidence>
<evidence type="ECO:0000256" key="5">
    <source>
        <dbReference type="ARBA" id="ARBA00022777"/>
    </source>
</evidence>
<dbReference type="SMART" id="SM00091">
    <property type="entry name" value="PAS"/>
    <property type="match status" value="1"/>
</dbReference>
<feature type="domain" description="PAS" evidence="8">
    <location>
        <begin position="206"/>
        <end position="276"/>
    </location>
</feature>
<dbReference type="OrthoDB" id="9801651at2"/>
<dbReference type="PROSITE" id="PS50113">
    <property type="entry name" value="PAC"/>
    <property type="match status" value="1"/>
</dbReference>
<dbReference type="CDD" id="cd00130">
    <property type="entry name" value="PAS"/>
    <property type="match status" value="1"/>
</dbReference>
<dbReference type="PROSITE" id="PS50109">
    <property type="entry name" value="HIS_KIN"/>
    <property type="match status" value="1"/>
</dbReference>
<dbReference type="EC" id="2.7.13.3" evidence="2"/>
<dbReference type="SUPFAM" id="SSF55874">
    <property type="entry name" value="ATPase domain of HSP90 chaperone/DNA topoisomerase II/histidine kinase"/>
    <property type="match status" value="1"/>
</dbReference>
<dbReference type="InterPro" id="IPR003594">
    <property type="entry name" value="HATPase_dom"/>
</dbReference>
<evidence type="ECO:0000256" key="6">
    <source>
        <dbReference type="SAM" id="Phobius"/>
    </source>
</evidence>
<keyword evidence="6" id="KW-1133">Transmembrane helix</keyword>
<evidence type="ECO:0000259" key="7">
    <source>
        <dbReference type="PROSITE" id="PS50109"/>
    </source>
</evidence>
<evidence type="ECO:0000259" key="8">
    <source>
        <dbReference type="PROSITE" id="PS50112"/>
    </source>
</evidence>
<evidence type="ECO:0000256" key="4">
    <source>
        <dbReference type="ARBA" id="ARBA00022679"/>
    </source>
</evidence>
<dbReference type="FunFam" id="3.30.565.10:FF:000006">
    <property type="entry name" value="Sensor histidine kinase WalK"/>
    <property type="match status" value="1"/>
</dbReference>
<keyword evidence="5 10" id="KW-0418">Kinase</keyword>
<dbReference type="PANTHER" id="PTHR43047">
    <property type="entry name" value="TWO-COMPONENT HISTIDINE PROTEIN KINASE"/>
    <property type="match status" value="1"/>
</dbReference>
<dbReference type="RefSeq" id="WP_097151962.1">
    <property type="nucleotide sequence ID" value="NZ_OBEL01000001.1"/>
</dbReference>
<gene>
    <name evidence="10" type="ORF">SAMN06265368_0656</name>
</gene>
<dbReference type="SMART" id="SM00387">
    <property type="entry name" value="HATPase_c"/>
    <property type="match status" value="1"/>
</dbReference>
<feature type="transmembrane region" description="Helical" evidence="6">
    <location>
        <begin position="63"/>
        <end position="82"/>
    </location>
</feature>
<sequence>MLKGASYIAPFRSVVDGLVHPAMREQGEIADNHRIFMTVHLLIGGLALAALPVFLLLAPATHIVEAVAPVWFLAPFLPVALLSRQGNLSHALIFSALLAASFVCWMAILTGGLKSYHLIWLIVIPMESALAGYRSSQGKTFAIAALAFLSVAVTSMSGQISHWQASDSFASTLTYLSGMAALLYAATLILRIDALQRGRLRSARQGEMRYRKIADTVTDMITRHNSNGDVTFASCGALALLRLGSDKLEGNGLFQRIHIPDRPAYLQAISEVLYKSDDDHEPVTVELRMMRSMSDISDSQEMLSDKALIWTEMKCAPERDASGEIVGVVAATRDISVRKERQEELIEARNEAEAANLSKTRFLANVTHELRTPLNTIIGFSELLLNPLVVQDQQERQHEYAELINKGGNHLLSLVNALLDMSRIESGNFEVHPHQFDMKELVEDCCKMMQTDAEKKSVALYANIDDKVPDVNMDPRACRQILLNLMSNAIKFSDEQGQVAVSIGWDRDEDSNILSDHIRLIVNDKGIGIDADDIPRLATPFVQADSSHQRRYEGAGIGLSIVKGLAELQGGSLTIESELGAGTSMIIRLPIDMEKQLPAKEVEESVVALKAIAQGEVTPQTRQPRVAITRHKDGKCKSYVA</sequence>
<dbReference type="CDD" id="cd00082">
    <property type="entry name" value="HisKA"/>
    <property type="match status" value="1"/>
</dbReference>
<dbReference type="GO" id="GO:0000155">
    <property type="term" value="F:phosphorelay sensor kinase activity"/>
    <property type="evidence" value="ECO:0007669"/>
    <property type="project" value="InterPro"/>
</dbReference>
<evidence type="ECO:0000259" key="9">
    <source>
        <dbReference type="PROSITE" id="PS50113"/>
    </source>
</evidence>
<dbReference type="GO" id="GO:0006355">
    <property type="term" value="P:regulation of DNA-templated transcription"/>
    <property type="evidence" value="ECO:0007669"/>
    <property type="project" value="InterPro"/>
</dbReference>
<evidence type="ECO:0000313" key="10">
    <source>
        <dbReference type="EMBL" id="SNZ07097.1"/>
    </source>
</evidence>
<feature type="domain" description="Histidine kinase" evidence="7">
    <location>
        <begin position="365"/>
        <end position="593"/>
    </location>
</feature>
<dbReference type="InterPro" id="IPR036890">
    <property type="entry name" value="HATPase_C_sf"/>
</dbReference>
<dbReference type="SMART" id="SM00388">
    <property type="entry name" value="HisKA"/>
    <property type="match status" value="1"/>
</dbReference>
<proteinExistence type="predicted"/>